<keyword evidence="3" id="KW-1185">Reference proteome</keyword>
<protein>
    <submittedName>
        <fullName evidence="2">Uncharacterized protein</fullName>
    </submittedName>
</protein>
<feature type="transmembrane region" description="Helical" evidence="1">
    <location>
        <begin position="9"/>
        <end position="34"/>
    </location>
</feature>
<sequence>MHQSNFSKWVLLAICLIATLAGVFQIGKLLGLAIYSNSFSVNSIEIWQVGLISSGIWGVFEFVRTMKKLKTSPKYN</sequence>
<evidence type="ECO:0000256" key="1">
    <source>
        <dbReference type="SAM" id="Phobius"/>
    </source>
</evidence>
<dbReference type="EMBL" id="VKGK01000024">
    <property type="protein sequence ID" value="TRY12939.1"/>
    <property type="molecule type" value="Genomic_DNA"/>
</dbReference>
<dbReference type="OrthoDB" id="6401409at2"/>
<comment type="caution">
    <text evidence="2">The sequence shown here is derived from an EMBL/GenBank/DDBJ whole genome shotgun (WGS) entry which is preliminary data.</text>
</comment>
<keyword evidence="1" id="KW-1133">Transmembrane helix</keyword>
<keyword evidence="1" id="KW-0812">Transmembrane</keyword>
<dbReference type="AlphaFoldDB" id="A0A553JKF3"/>
<feature type="transmembrane region" description="Helical" evidence="1">
    <location>
        <begin position="46"/>
        <end position="63"/>
    </location>
</feature>
<evidence type="ECO:0000313" key="3">
    <source>
        <dbReference type="Proteomes" id="UP000318126"/>
    </source>
</evidence>
<name>A0A553JKF3_SHEHA</name>
<keyword evidence="1" id="KW-0472">Membrane</keyword>
<evidence type="ECO:0000313" key="2">
    <source>
        <dbReference type="EMBL" id="TRY12939.1"/>
    </source>
</evidence>
<accession>A0A553JKF3</accession>
<organism evidence="2 3">
    <name type="scientific">Shewanella hanedai</name>
    <name type="common">Alteromonas hanedai</name>
    <dbReference type="NCBI Taxonomy" id="25"/>
    <lineage>
        <taxon>Bacteria</taxon>
        <taxon>Pseudomonadati</taxon>
        <taxon>Pseudomonadota</taxon>
        <taxon>Gammaproteobacteria</taxon>
        <taxon>Alteromonadales</taxon>
        <taxon>Shewanellaceae</taxon>
        <taxon>Shewanella</taxon>
    </lineage>
</organism>
<proteinExistence type="predicted"/>
<gene>
    <name evidence="2" type="ORF">FN961_17705</name>
</gene>
<dbReference type="RefSeq" id="WP_144041513.1">
    <property type="nucleotide sequence ID" value="NZ_BMPL01000021.1"/>
</dbReference>
<reference evidence="3" key="1">
    <citation type="submission" date="2019-07" db="EMBL/GenBank/DDBJ databases">
        <title>Shewanella sp. YLB-08 draft genomic sequence.</title>
        <authorList>
            <person name="Yu L."/>
        </authorList>
    </citation>
    <scope>NUCLEOTIDE SEQUENCE [LARGE SCALE GENOMIC DNA]</scope>
    <source>
        <strain evidence="3">JCM 20706</strain>
    </source>
</reference>
<dbReference type="Proteomes" id="UP000318126">
    <property type="component" value="Unassembled WGS sequence"/>
</dbReference>